<feature type="compositionally biased region" description="Basic and acidic residues" evidence="7">
    <location>
        <begin position="1"/>
        <end position="20"/>
    </location>
</feature>
<dbReference type="STRING" id="631454.N177_2287"/>
<dbReference type="Pfam" id="PF01479">
    <property type="entry name" value="S4"/>
    <property type="match status" value="1"/>
</dbReference>
<protein>
    <recommendedName>
        <fullName evidence="6">Pseudouridine synthase</fullName>
        <ecNumber evidence="6">5.4.99.-</ecNumber>
    </recommendedName>
</protein>
<organism evidence="9 10">
    <name type="scientific">Lutibaculum baratangense AMV1</name>
    <dbReference type="NCBI Taxonomy" id="631454"/>
    <lineage>
        <taxon>Bacteria</taxon>
        <taxon>Pseudomonadati</taxon>
        <taxon>Pseudomonadota</taxon>
        <taxon>Alphaproteobacteria</taxon>
        <taxon>Hyphomicrobiales</taxon>
        <taxon>Tepidamorphaceae</taxon>
        <taxon>Lutibaculum</taxon>
    </lineage>
</organism>
<feature type="region of interest" description="Disordered" evidence="7">
    <location>
        <begin position="259"/>
        <end position="347"/>
    </location>
</feature>
<keyword evidence="3 5" id="KW-0694">RNA-binding</keyword>
<evidence type="ECO:0000256" key="1">
    <source>
        <dbReference type="ARBA" id="ARBA00000073"/>
    </source>
</evidence>
<dbReference type="InterPro" id="IPR020103">
    <property type="entry name" value="PsdUridine_synth_cat_dom_sf"/>
</dbReference>
<dbReference type="InterPro" id="IPR050343">
    <property type="entry name" value="RsuA_PseudoU_synthase"/>
</dbReference>
<proteinExistence type="inferred from homology"/>
<dbReference type="InterPro" id="IPR002942">
    <property type="entry name" value="S4_RNA-bd"/>
</dbReference>
<dbReference type="PATRIC" id="fig|631454.5.peg.2256"/>
<feature type="compositionally biased region" description="Basic residues" evidence="7">
    <location>
        <begin position="305"/>
        <end position="316"/>
    </location>
</feature>
<dbReference type="PROSITE" id="PS50889">
    <property type="entry name" value="S4"/>
    <property type="match status" value="1"/>
</dbReference>
<feature type="region of interest" description="Disordered" evidence="7">
    <location>
        <begin position="1"/>
        <end position="22"/>
    </location>
</feature>
<dbReference type="InterPro" id="IPR036986">
    <property type="entry name" value="S4_RNA-bd_sf"/>
</dbReference>
<dbReference type="AlphaFoldDB" id="V4RI10"/>
<dbReference type="PANTHER" id="PTHR47683">
    <property type="entry name" value="PSEUDOURIDINE SYNTHASE FAMILY PROTEIN-RELATED"/>
    <property type="match status" value="1"/>
</dbReference>
<dbReference type="PANTHER" id="PTHR47683:SF3">
    <property type="entry name" value="RIBOSOMAL LARGE SUBUNIT PSEUDOURIDINE SYNTHASE B"/>
    <property type="match status" value="1"/>
</dbReference>
<dbReference type="RefSeq" id="WP_023432417.1">
    <property type="nucleotide sequence ID" value="NZ_AWXZ01000029.1"/>
</dbReference>
<dbReference type="eggNOG" id="COG1187">
    <property type="taxonomic scope" value="Bacteria"/>
</dbReference>
<dbReference type="InterPro" id="IPR018496">
    <property type="entry name" value="PsdUridine_synth_RsuA/RluB_CS"/>
</dbReference>
<dbReference type="EMBL" id="AWXZ01000029">
    <property type="protein sequence ID" value="ESR24964.1"/>
    <property type="molecule type" value="Genomic_DNA"/>
</dbReference>
<dbReference type="FunFam" id="3.10.290.10:FF:000003">
    <property type="entry name" value="Pseudouridine synthase"/>
    <property type="match status" value="1"/>
</dbReference>
<feature type="domain" description="RNA-binding S4" evidence="8">
    <location>
        <begin position="17"/>
        <end position="74"/>
    </location>
</feature>
<comment type="similarity">
    <text evidence="2 6">Belongs to the pseudouridine synthase RsuA family.</text>
</comment>
<dbReference type="GO" id="GO:0016829">
    <property type="term" value="F:lyase activity"/>
    <property type="evidence" value="ECO:0007669"/>
    <property type="project" value="UniProtKB-KW"/>
</dbReference>
<name>V4RI10_9HYPH</name>
<dbReference type="Proteomes" id="UP000017819">
    <property type="component" value="Unassembled WGS sequence"/>
</dbReference>
<evidence type="ECO:0000256" key="6">
    <source>
        <dbReference type="RuleBase" id="RU003887"/>
    </source>
</evidence>
<dbReference type="GO" id="GO:0003723">
    <property type="term" value="F:RNA binding"/>
    <property type="evidence" value="ECO:0007669"/>
    <property type="project" value="UniProtKB-KW"/>
</dbReference>
<dbReference type="PROSITE" id="PS01149">
    <property type="entry name" value="PSI_RSU"/>
    <property type="match status" value="1"/>
</dbReference>
<evidence type="ECO:0000313" key="9">
    <source>
        <dbReference type="EMBL" id="ESR24964.1"/>
    </source>
</evidence>
<evidence type="ECO:0000256" key="7">
    <source>
        <dbReference type="SAM" id="MobiDB-lite"/>
    </source>
</evidence>
<dbReference type="EC" id="5.4.99.-" evidence="6"/>
<reference evidence="9 10" key="1">
    <citation type="journal article" date="2014" name="Genome Announc.">
        <title>Draft Genome Sequence of Lutibaculum baratangense Strain AMV1T, Isolated from a Mud Volcano in Andamans, India.</title>
        <authorList>
            <person name="Singh A."/>
            <person name="Sreenivas A."/>
            <person name="Sathyanarayana Reddy G."/>
            <person name="Pinnaka A.K."/>
            <person name="Shivaji S."/>
        </authorList>
    </citation>
    <scope>NUCLEOTIDE SEQUENCE [LARGE SCALE GENOMIC DNA]</scope>
    <source>
        <strain evidence="9 10">AMV1</strain>
    </source>
</reference>
<keyword evidence="9" id="KW-0456">Lyase</keyword>
<dbReference type="Gene3D" id="3.30.70.580">
    <property type="entry name" value="Pseudouridine synthase I, catalytic domain, N-terminal subdomain"/>
    <property type="match status" value="1"/>
</dbReference>
<dbReference type="InterPro" id="IPR042092">
    <property type="entry name" value="PsdUridine_s_RsuA/RluB/E/F_cat"/>
</dbReference>
<evidence type="ECO:0000256" key="5">
    <source>
        <dbReference type="PROSITE-ProRule" id="PRU00182"/>
    </source>
</evidence>
<evidence type="ECO:0000256" key="4">
    <source>
        <dbReference type="ARBA" id="ARBA00023235"/>
    </source>
</evidence>
<evidence type="ECO:0000313" key="10">
    <source>
        <dbReference type="Proteomes" id="UP000017819"/>
    </source>
</evidence>
<dbReference type="SUPFAM" id="SSF55174">
    <property type="entry name" value="Alpha-L RNA-binding motif"/>
    <property type="match status" value="1"/>
</dbReference>
<evidence type="ECO:0000256" key="2">
    <source>
        <dbReference type="ARBA" id="ARBA00008348"/>
    </source>
</evidence>
<dbReference type="Gene3D" id="3.10.290.10">
    <property type="entry name" value="RNA-binding S4 domain"/>
    <property type="match status" value="1"/>
</dbReference>
<dbReference type="CDD" id="cd00165">
    <property type="entry name" value="S4"/>
    <property type="match status" value="1"/>
</dbReference>
<comment type="catalytic activity">
    <reaction evidence="1">
        <text>a uridine in RNA = a pseudouridine in RNA</text>
        <dbReference type="Rhea" id="RHEA:48348"/>
        <dbReference type="Rhea" id="RHEA-COMP:12068"/>
        <dbReference type="Rhea" id="RHEA-COMP:12069"/>
        <dbReference type="ChEBI" id="CHEBI:65314"/>
        <dbReference type="ChEBI" id="CHEBI:65315"/>
    </reaction>
</comment>
<dbReference type="Pfam" id="PF00849">
    <property type="entry name" value="PseudoU_synth_2"/>
    <property type="match status" value="1"/>
</dbReference>
<sequence>MNTRKAPDREAPPADEERIAKRIARSGVCSRRDAEKLIADGRVSVNGKVLATPAVTVGPKDRIAIDGQPLAEPEPTRLWLYHKPKGLVATNRDPQGRPTIFDRLPEGLPRVVTVGRLDINTEGLLLLTNDGGLARVLELPRTGWLRRYRVRAFGRIDQARLDTVKEGITIEGVDYGPIEAKLEREQGDNVWLTLALREGKNREVKKVLESLYLQVNRLIRLSFGPFMLGDLAEGAVEEVKPRILRDQLGQRLAAEAGVRLPEPGQAAGQAARKQGGGGGPTRPGAPGKQAAPKPVARAEAEGKQRAKAPRPPRKVKQPADAPTGPGKRGGEDTPPSAGSHARRRRKV</sequence>
<dbReference type="InterPro" id="IPR020094">
    <property type="entry name" value="TruA/RsuA/RluB/E/F_N"/>
</dbReference>
<evidence type="ECO:0000259" key="8">
    <source>
        <dbReference type="SMART" id="SM00363"/>
    </source>
</evidence>
<gene>
    <name evidence="9" type="ORF">N177_2287</name>
</gene>
<dbReference type="InterPro" id="IPR000748">
    <property type="entry name" value="PsdUridine_synth_RsuA/RluB/E/F"/>
</dbReference>
<feature type="compositionally biased region" description="Low complexity" evidence="7">
    <location>
        <begin position="282"/>
        <end position="295"/>
    </location>
</feature>
<dbReference type="OrthoDB" id="9807213at2"/>
<keyword evidence="10" id="KW-1185">Reference proteome</keyword>
<accession>V4RI10</accession>
<feature type="compositionally biased region" description="Low complexity" evidence="7">
    <location>
        <begin position="263"/>
        <end position="273"/>
    </location>
</feature>
<evidence type="ECO:0000256" key="3">
    <source>
        <dbReference type="ARBA" id="ARBA00022884"/>
    </source>
</evidence>
<dbReference type="Gene3D" id="3.30.70.1560">
    <property type="entry name" value="Alpha-L RNA-binding motif"/>
    <property type="match status" value="1"/>
</dbReference>
<dbReference type="SMART" id="SM00363">
    <property type="entry name" value="S4"/>
    <property type="match status" value="1"/>
</dbReference>
<dbReference type="GO" id="GO:0000455">
    <property type="term" value="P:enzyme-directed rRNA pseudouridine synthesis"/>
    <property type="evidence" value="ECO:0007669"/>
    <property type="project" value="UniProtKB-ARBA"/>
</dbReference>
<comment type="caution">
    <text evidence="9">The sequence shown here is derived from an EMBL/GenBank/DDBJ whole genome shotgun (WGS) entry which is preliminary data.</text>
</comment>
<dbReference type="GO" id="GO:0120159">
    <property type="term" value="F:rRNA pseudouridine synthase activity"/>
    <property type="evidence" value="ECO:0007669"/>
    <property type="project" value="UniProtKB-ARBA"/>
</dbReference>
<dbReference type="InterPro" id="IPR006145">
    <property type="entry name" value="PsdUridine_synth_RsuA/RluA"/>
</dbReference>
<dbReference type="SUPFAM" id="SSF55120">
    <property type="entry name" value="Pseudouridine synthase"/>
    <property type="match status" value="1"/>
</dbReference>
<dbReference type="NCBIfam" id="TIGR00093">
    <property type="entry name" value="pseudouridine synthase"/>
    <property type="match status" value="1"/>
</dbReference>
<keyword evidence="4 6" id="KW-0413">Isomerase</keyword>